<dbReference type="AlphaFoldDB" id="A0A1X7JA56"/>
<name>A0A1X7JA56_9BACL</name>
<evidence type="ECO:0000313" key="2">
    <source>
        <dbReference type="Proteomes" id="UP000193834"/>
    </source>
</evidence>
<protein>
    <submittedName>
        <fullName evidence="1">Uncharacterized protein</fullName>
    </submittedName>
</protein>
<organism evidence="1 2">
    <name type="scientific">Paenibacillus aquistagni</name>
    <dbReference type="NCBI Taxonomy" id="1852522"/>
    <lineage>
        <taxon>Bacteria</taxon>
        <taxon>Bacillati</taxon>
        <taxon>Bacillota</taxon>
        <taxon>Bacilli</taxon>
        <taxon>Bacillales</taxon>
        <taxon>Paenibacillaceae</taxon>
        <taxon>Paenibacillus</taxon>
    </lineage>
</organism>
<reference evidence="1 2" key="1">
    <citation type="submission" date="2017-04" db="EMBL/GenBank/DDBJ databases">
        <authorList>
            <person name="Afonso C.L."/>
            <person name="Miller P.J."/>
            <person name="Scott M.A."/>
            <person name="Spackman E."/>
            <person name="Goraichik I."/>
            <person name="Dimitrov K.M."/>
            <person name="Suarez D.L."/>
            <person name="Swayne D.E."/>
        </authorList>
    </citation>
    <scope>NUCLEOTIDE SEQUENCE [LARGE SCALE GENOMIC DNA]</scope>
    <source>
        <strain evidence="1 2">11</strain>
    </source>
</reference>
<dbReference type="EMBL" id="FXAZ01000001">
    <property type="protein sequence ID" value="SMG24572.1"/>
    <property type="molecule type" value="Genomic_DNA"/>
</dbReference>
<dbReference type="RefSeq" id="WP_085493530.1">
    <property type="nucleotide sequence ID" value="NZ_FXAZ01000001.1"/>
</dbReference>
<accession>A0A1X7JA56</accession>
<dbReference type="STRING" id="1852522.SAMN06295960_1386"/>
<sequence length="182" mass="21288">MLNSVLKLFAVLLSLLLLFLYPLLESYQRQDDMAMMTAYRTAQIFVDTIKDKGVITPKMYTDFTRELSLTGYEFDVSLAHYAKKYDPEYDDPTDQSTFQDRILLRYELTSHDDIVAAMFPSASYPQENRRRQYRMSIGDYIQMKVTPSQQTRSSMLAQWLSFGDRRSFWSMPFGGMIRNEAA</sequence>
<evidence type="ECO:0000313" key="1">
    <source>
        <dbReference type="EMBL" id="SMG24572.1"/>
    </source>
</evidence>
<keyword evidence="2" id="KW-1185">Reference proteome</keyword>
<dbReference type="Proteomes" id="UP000193834">
    <property type="component" value="Unassembled WGS sequence"/>
</dbReference>
<proteinExistence type="predicted"/>
<dbReference type="OrthoDB" id="2082320at2"/>
<gene>
    <name evidence="1" type="ORF">SAMN06295960_1386</name>
</gene>